<dbReference type="EMBL" id="KI912113">
    <property type="protein sequence ID" value="ETS80022.1"/>
    <property type="molecule type" value="Genomic_DNA"/>
</dbReference>
<dbReference type="AlphaFoldDB" id="W3X3N1"/>
<reference evidence="3" key="1">
    <citation type="journal article" date="2015" name="BMC Genomics">
        <title>Genomic and transcriptomic analysis of the endophytic fungus Pestalotiopsis fici reveals its lifestyle and high potential for synthesis of natural products.</title>
        <authorList>
            <person name="Wang X."/>
            <person name="Zhang X."/>
            <person name="Liu L."/>
            <person name="Xiang M."/>
            <person name="Wang W."/>
            <person name="Sun X."/>
            <person name="Che Y."/>
            <person name="Guo L."/>
            <person name="Liu G."/>
            <person name="Guo L."/>
            <person name="Wang C."/>
            <person name="Yin W.B."/>
            <person name="Stadler M."/>
            <person name="Zhang X."/>
            <person name="Liu X."/>
        </authorList>
    </citation>
    <scope>NUCLEOTIDE SEQUENCE [LARGE SCALE GENOMIC DNA]</scope>
    <source>
        <strain evidence="3">W106-1 / CGMCC3.15140</strain>
    </source>
</reference>
<gene>
    <name evidence="2" type="ORF">PFICI_07551</name>
</gene>
<dbReference type="eggNOG" id="ENOG502SN2C">
    <property type="taxonomic scope" value="Eukaryota"/>
</dbReference>
<dbReference type="GeneID" id="19272564"/>
<evidence type="ECO:0000313" key="2">
    <source>
        <dbReference type="EMBL" id="ETS80022.1"/>
    </source>
</evidence>
<sequence>MLYRALPLAALAANILAAPAEPPKCPQTICVDKISPCGVKYGSCYDICDADPRVRPTPPPCPASYSSALLTTSSFSADNCSTRTVCADYINECGIWYGGCFADCTPWPTFSKPPCPSNTSTSSNFPVLVTTTTTLPPSVIVTDTPTTPTSTDCHDQTICADYINSCGQTYGGCFSACTPWPVFTPPPCPSSSNETTTTVTVATGASGGAVAPVITATSIIPTLITPTPLTTTSPTPVTAVTSICVDYFTTCTSFTSTFVLTWGGCYPWGGPTPTFSAPYCPVVTTTSVPAYPVLGPKRPL</sequence>
<keyword evidence="1" id="KW-0732">Signal</keyword>
<feature type="chain" id="PRO_5004834166" evidence="1">
    <location>
        <begin position="21"/>
        <end position="300"/>
    </location>
</feature>
<proteinExistence type="predicted"/>
<accession>W3X3N1</accession>
<dbReference type="InParanoid" id="W3X3N1"/>
<dbReference type="OMA" id="TVCADYI"/>
<organism evidence="2 3">
    <name type="scientific">Pestalotiopsis fici (strain W106-1 / CGMCC3.15140)</name>
    <dbReference type="NCBI Taxonomy" id="1229662"/>
    <lineage>
        <taxon>Eukaryota</taxon>
        <taxon>Fungi</taxon>
        <taxon>Dikarya</taxon>
        <taxon>Ascomycota</taxon>
        <taxon>Pezizomycotina</taxon>
        <taxon>Sordariomycetes</taxon>
        <taxon>Xylariomycetidae</taxon>
        <taxon>Amphisphaeriales</taxon>
        <taxon>Sporocadaceae</taxon>
        <taxon>Pestalotiopsis</taxon>
    </lineage>
</organism>
<protein>
    <submittedName>
        <fullName evidence="2">Uncharacterized protein</fullName>
    </submittedName>
</protein>
<keyword evidence="3" id="KW-1185">Reference proteome</keyword>
<feature type="signal peptide" evidence="1">
    <location>
        <begin position="1"/>
        <end position="20"/>
    </location>
</feature>
<name>W3X3N1_PESFW</name>
<dbReference type="RefSeq" id="XP_007834323.1">
    <property type="nucleotide sequence ID" value="XM_007836132.1"/>
</dbReference>
<dbReference type="HOGENOM" id="CLU_912625_0_0_1"/>
<dbReference type="Proteomes" id="UP000030651">
    <property type="component" value="Unassembled WGS sequence"/>
</dbReference>
<evidence type="ECO:0000313" key="3">
    <source>
        <dbReference type="Proteomes" id="UP000030651"/>
    </source>
</evidence>
<dbReference type="OrthoDB" id="4777095at2759"/>
<dbReference type="KEGG" id="pfy:PFICI_07551"/>
<evidence type="ECO:0000256" key="1">
    <source>
        <dbReference type="SAM" id="SignalP"/>
    </source>
</evidence>